<comment type="caution">
    <text evidence="3">The sequence shown here is derived from an EMBL/GenBank/DDBJ whole genome shotgun (WGS) entry which is preliminary data.</text>
</comment>
<dbReference type="Pfam" id="PF13470">
    <property type="entry name" value="PIN_3"/>
    <property type="match status" value="1"/>
</dbReference>
<name>A0A084SQX4_9BACT</name>
<dbReference type="RefSeq" id="WP_043400741.1">
    <property type="nucleotide sequence ID" value="NZ_JPMI01000173.1"/>
</dbReference>
<dbReference type="EMBL" id="JPMI01000173">
    <property type="protein sequence ID" value="KFA90859.1"/>
    <property type="molecule type" value="Genomic_DNA"/>
</dbReference>
<evidence type="ECO:0000259" key="1">
    <source>
        <dbReference type="Pfam" id="PF13470"/>
    </source>
</evidence>
<sequence>MPFVVVYDACVLYPAPLRDLLVRLGRTGLCQVKWTRQILDECFRNIAAQRPDLAPEKLLRSRELLEQAILDVHVSGHESLIDGLTGLPDPDDRHVVAAAIRCGAQVIVTFNLKDFPNAVLARYGMEAQHPDDFVRDLIDLDAATVTQVVRAQAAALKNPPRTLSEVVERLRDQGLTVSASMLEETLGI</sequence>
<feature type="domain" description="VapC50 C-terminal" evidence="2">
    <location>
        <begin position="130"/>
        <end position="183"/>
    </location>
</feature>
<protein>
    <submittedName>
        <fullName evidence="3">Uncharacterized protein</fullName>
    </submittedName>
</protein>
<evidence type="ECO:0000313" key="3">
    <source>
        <dbReference type="EMBL" id="KFA90859.1"/>
    </source>
</evidence>
<dbReference type="InterPro" id="IPR058652">
    <property type="entry name" value="VapC50_C"/>
</dbReference>
<dbReference type="InterPro" id="IPR029060">
    <property type="entry name" value="PIN-like_dom_sf"/>
</dbReference>
<organism evidence="3 4">
    <name type="scientific">Archangium violaceum Cb vi76</name>
    <dbReference type="NCBI Taxonomy" id="1406225"/>
    <lineage>
        <taxon>Bacteria</taxon>
        <taxon>Pseudomonadati</taxon>
        <taxon>Myxococcota</taxon>
        <taxon>Myxococcia</taxon>
        <taxon>Myxococcales</taxon>
        <taxon>Cystobacterineae</taxon>
        <taxon>Archangiaceae</taxon>
        <taxon>Archangium</taxon>
    </lineage>
</organism>
<dbReference type="Pfam" id="PF26343">
    <property type="entry name" value="VapC50_C"/>
    <property type="match status" value="1"/>
</dbReference>
<proteinExistence type="predicted"/>
<evidence type="ECO:0000313" key="4">
    <source>
        <dbReference type="Proteomes" id="UP000028547"/>
    </source>
</evidence>
<dbReference type="Proteomes" id="UP000028547">
    <property type="component" value="Unassembled WGS sequence"/>
</dbReference>
<dbReference type="SUPFAM" id="SSF88723">
    <property type="entry name" value="PIN domain-like"/>
    <property type="match status" value="1"/>
</dbReference>
<dbReference type="InterPro" id="IPR002716">
    <property type="entry name" value="PIN_dom"/>
</dbReference>
<feature type="domain" description="PIN" evidence="1">
    <location>
        <begin position="5"/>
        <end position="112"/>
    </location>
</feature>
<accession>A0A084SQX4</accession>
<evidence type="ECO:0000259" key="2">
    <source>
        <dbReference type="Pfam" id="PF26343"/>
    </source>
</evidence>
<gene>
    <name evidence="3" type="ORF">Q664_25650</name>
</gene>
<dbReference type="AlphaFoldDB" id="A0A084SQX4"/>
<reference evidence="3 4" key="1">
    <citation type="submission" date="2014-07" db="EMBL/GenBank/DDBJ databases">
        <title>Draft Genome Sequence of Gephyronic Acid Producer, Cystobacter violaceus Strain Cb vi76.</title>
        <authorList>
            <person name="Stevens D.C."/>
            <person name="Young J."/>
            <person name="Carmichael R."/>
            <person name="Tan J."/>
            <person name="Taylor R.E."/>
        </authorList>
    </citation>
    <scope>NUCLEOTIDE SEQUENCE [LARGE SCALE GENOMIC DNA]</scope>
    <source>
        <strain evidence="3 4">Cb vi76</strain>
    </source>
</reference>